<dbReference type="InterPro" id="IPR026891">
    <property type="entry name" value="Fn3-like"/>
</dbReference>
<dbReference type="Gene3D" id="3.40.50.1700">
    <property type="entry name" value="Glycoside hydrolase family 3 C-terminal domain"/>
    <property type="match status" value="1"/>
</dbReference>
<keyword evidence="3" id="KW-0472">Membrane</keyword>
<dbReference type="EMBL" id="JBHSOJ010000015">
    <property type="protein sequence ID" value="MFC5630684.1"/>
    <property type="molecule type" value="Genomic_DNA"/>
</dbReference>
<feature type="transmembrane region" description="Helical" evidence="3">
    <location>
        <begin position="931"/>
        <end position="952"/>
    </location>
</feature>
<gene>
    <name evidence="5" type="ORF">ACFPQ3_03580</name>
</gene>
<dbReference type="InterPro" id="IPR036881">
    <property type="entry name" value="Glyco_hydro_3_C_sf"/>
</dbReference>
<dbReference type="Gene3D" id="3.20.20.300">
    <property type="entry name" value="Glycoside hydrolase, family 3, N-terminal domain"/>
    <property type="match status" value="1"/>
</dbReference>
<dbReference type="InterPro" id="IPR017853">
    <property type="entry name" value="GH"/>
</dbReference>
<sequence>MKKGFILIKKIFGSFIKLLSFVLGVAIVGALLGANHFAPRYSALISNFLGHTSSKIVSNGGKEADKKYFTSDFASDDDWKKSGDALVREVEQEGIVLLKNNAKSLPLPADIKITLLGQNSVDFIYGGGGSGSVNAKGLPTLKDSLESSGFKVNGTAWDFYTKGPGKDYRKEVTSVTGQGEFAVNEVPQSAYTDEVLKSFDDYQDVGIVVIGRSGGESADLPIKPLKTGVHYLELDNNEKDLLKLAKERFDKVVVILNTVNAMELDFLDAEGVDAVLWVGAVGQSGILAIGDILSGEVNPSGRLVDTYAYDVFSAPAMANLGDYTFTNSKIKNGDKFMVYSEGIYVGYRYYETRYEDVVLGRDQSGQYDYKEAVQYPFGYGLSYTDFTYGDVKLTEKNNQFELSVKVTNSGDVAGKEVVQVYLQSPYTDYNQQNNIEKSAIELVGFEKTKKLAVGESETVTVRIPKESLKVYDSQGYKTYIVDAGNYHFTVGKNAHDALNNILAKKGKSITDGMTHNGQENLVATYQQTELDAKTYSVSQETGETITNAFNDVDIRAYDEKATYLSRRDWTGSWPATYREGAWQIDDEMLKELDLIVAEDDKSVQMPVTGTVDKEIGKLDILDLKGLDFNDPLWSTLLDQLTVEEMDKLVRNGGYATIPLESINLPSTIIKDGPAGISSTLVGGKSGTAYPVQVVMGSTWNTDLMEQVGVSVGNDTLHVDVNGWYAPGANLHRVAFGGRNFEYFSEDSFLSGAMSASEIKGVQSKGTFVTIKHYALNDTETNRIGGSMFANEQTVRDLYLKPFEIAIRESDATGVMTAMNRLGTTWAGADKGLMTTTLKNEWGFKGIVSTDQASFDNFAYADLREGLAAGTNLWLNTNANLWKLEESEYTPAVVKQLRESSHAILYTIVNSNAMNGLGEGDSVKEVLPLWRYWLIAATAILGLLAIVLIYFPIRSVCRLISKLFRKKK</sequence>
<dbReference type="PANTHER" id="PTHR42715:SF10">
    <property type="entry name" value="BETA-GLUCOSIDASE"/>
    <property type="match status" value="1"/>
</dbReference>
<evidence type="ECO:0000256" key="3">
    <source>
        <dbReference type="SAM" id="Phobius"/>
    </source>
</evidence>
<dbReference type="PANTHER" id="PTHR42715">
    <property type="entry name" value="BETA-GLUCOSIDASE"/>
    <property type="match status" value="1"/>
</dbReference>
<proteinExistence type="inferred from homology"/>
<dbReference type="InterPro" id="IPR036962">
    <property type="entry name" value="Glyco_hydro_3_N_sf"/>
</dbReference>
<dbReference type="InterPro" id="IPR001764">
    <property type="entry name" value="Glyco_hydro_3_N"/>
</dbReference>
<dbReference type="Pfam" id="PF00933">
    <property type="entry name" value="Glyco_hydro_3"/>
    <property type="match status" value="1"/>
</dbReference>
<keyword evidence="2 5" id="KW-0378">Hydrolase</keyword>
<organism evidence="5 6">
    <name type="scientific">Streptococcus caledonicus</name>
    <dbReference type="NCBI Taxonomy" id="2614158"/>
    <lineage>
        <taxon>Bacteria</taxon>
        <taxon>Bacillati</taxon>
        <taxon>Bacillota</taxon>
        <taxon>Bacilli</taxon>
        <taxon>Lactobacillales</taxon>
        <taxon>Streptococcaceae</taxon>
        <taxon>Streptococcus</taxon>
    </lineage>
</organism>
<protein>
    <submittedName>
        <fullName evidence="5">Glycoside hydrolase family 3 N-terminal domain-containing protein</fullName>
    </submittedName>
</protein>
<dbReference type="Gene3D" id="2.60.40.10">
    <property type="entry name" value="Immunoglobulins"/>
    <property type="match status" value="1"/>
</dbReference>
<dbReference type="SUPFAM" id="SSF51445">
    <property type="entry name" value="(Trans)glycosidases"/>
    <property type="match status" value="1"/>
</dbReference>
<comment type="similarity">
    <text evidence="1">Belongs to the glycosyl hydrolase 3 family.</text>
</comment>
<dbReference type="Proteomes" id="UP001596110">
    <property type="component" value="Unassembled WGS sequence"/>
</dbReference>
<dbReference type="InterPro" id="IPR013783">
    <property type="entry name" value="Ig-like_fold"/>
</dbReference>
<dbReference type="Pfam" id="PF14310">
    <property type="entry name" value="Fn3-like"/>
    <property type="match status" value="1"/>
</dbReference>
<accession>A0ABW0UED8</accession>
<evidence type="ECO:0000313" key="6">
    <source>
        <dbReference type="Proteomes" id="UP001596110"/>
    </source>
</evidence>
<dbReference type="InterPro" id="IPR002772">
    <property type="entry name" value="Glyco_hydro_3_C"/>
</dbReference>
<dbReference type="Pfam" id="PF01915">
    <property type="entry name" value="Glyco_hydro_3_C"/>
    <property type="match status" value="1"/>
</dbReference>
<keyword evidence="6" id="KW-1185">Reference proteome</keyword>
<reference evidence="6" key="1">
    <citation type="journal article" date="2019" name="Int. J. Syst. Evol. Microbiol.">
        <title>The Global Catalogue of Microorganisms (GCM) 10K type strain sequencing project: providing services to taxonomists for standard genome sequencing and annotation.</title>
        <authorList>
            <consortium name="The Broad Institute Genomics Platform"/>
            <consortium name="The Broad Institute Genome Sequencing Center for Infectious Disease"/>
            <person name="Wu L."/>
            <person name="Ma J."/>
        </authorList>
    </citation>
    <scope>NUCLEOTIDE SEQUENCE [LARGE SCALE GENOMIC DNA]</scope>
    <source>
        <strain evidence="6">DT43</strain>
    </source>
</reference>
<evidence type="ECO:0000256" key="1">
    <source>
        <dbReference type="ARBA" id="ARBA00005336"/>
    </source>
</evidence>
<evidence type="ECO:0000259" key="4">
    <source>
        <dbReference type="SMART" id="SM01217"/>
    </source>
</evidence>
<dbReference type="SUPFAM" id="SSF52279">
    <property type="entry name" value="Beta-D-glucan exohydrolase, C-terminal domain"/>
    <property type="match status" value="1"/>
</dbReference>
<feature type="domain" description="Fibronectin type III-like" evidence="4">
    <location>
        <begin position="416"/>
        <end position="494"/>
    </location>
</feature>
<dbReference type="PRINTS" id="PR00133">
    <property type="entry name" value="GLHYDRLASE3"/>
</dbReference>
<keyword evidence="3" id="KW-0812">Transmembrane</keyword>
<dbReference type="SMART" id="SM01217">
    <property type="entry name" value="Fn3_like"/>
    <property type="match status" value="1"/>
</dbReference>
<evidence type="ECO:0000256" key="2">
    <source>
        <dbReference type="ARBA" id="ARBA00022801"/>
    </source>
</evidence>
<comment type="caution">
    <text evidence="5">The sequence shown here is derived from an EMBL/GenBank/DDBJ whole genome shotgun (WGS) entry which is preliminary data.</text>
</comment>
<dbReference type="InterPro" id="IPR050288">
    <property type="entry name" value="Cellulose_deg_GH3"/>
</dbReference>
<evidence type="ECO:0000313" key="5">
    <source>
        <dbReference type="EMBL" id="MFC5630684.1"/>
    </source>
</evidence>
<name>A0ABW0UED8_9STRE</name>
<keyword evidence="3" id="KW-1133">Transmembrane helix</keyword>
<dbReference type="GO" id="GO:0016787">
    <property type="term" value="F:hydrolase activity"/>
    <property type="evidence" value="ECO:0007669"/>
    <property type="project" value="UniProtKB-KW"/>
</dbReference>
<dbReference type="RefSeq" id="WP_156805792.1">
    <property type="nucleotide sequence ID" value="NZ_JBHSOJ010000015.1"/>
</dbReference>